<keyword evidence="7" id="KW-1185">Reference proteome</keyword>
<dbReference type="GO" id="GO:0005829">
    <property type="term" value="C:cytosol"/>
    <property type="evidence" value="ECO:0007669"/>
    <property type="project" value="TreeGrafter"/>
</dbReference>
<feature type="transmembrane region" description="Helical" evidence="4">
    <location>
        <begin position="187"/>
        <end position="205"/>
    </location>
</feature>
<keyword evidence="3" id="KW-0238">DNA-binding</keyword>
<dbReference type="PANTHER" id="PTHR11361">
    <property type="entry name" value="DNA MISMATCH REPAIR PROTEIN MUTS FAMILY MEMBER"/>
    <property type="match status" value="1"/>
</dbReference>
<reference evidence="6 7" key="1">
    <citation type="submission" date="2023-05" db="EMBL/GenBank/DDBJ databases">
        <title>[ruminococcus] sp. nov., isolated from a pig farm feces dump.</title>
        <authorList>
            <person name="Chang Y.-H."/>
        </authorList>
    </citation>
    <scope>NUCLEOTIDE SEQUENCE [LARGE SCALE GENOMIC DNA]</scope>
    <source>
        <strain evidence="6 7">YH-rum2234</strain>
    </source>
</reference>
<keyword evidence="4" id="KW-0472">Membrane</keyword>
<dbReference type="AlphaFoldDB" id="A0AAP4F005"/>
<organism evidence="6 7">
    <name type="scientific">Fusibacillus kribbianus</name>
    <dbReference type="NCBI Taxonomy" id="3044208"/>
    <lineage>
        <taxon>Bacteria</taxon>
        <taxon>Bacillati</taxon>
        <taxon>Bacillota</taxon>
        <taxon>Clostridia</taxon>
        <taxon>Lachnospirales</taxon>
        <taxon>Lachnospiraceae</taxon>
        <taxon>Fusibacillus</taxon>
    </lineage>
</organism>
<dbReference type="GO" id="GO:0005524">
    <property type="term" value="F:ATP binding"/>
    <property type="evidence" value="ECO:0007669"/>
    <property type="project" value="UniProtKB-KW"/>
</dbReference>
<sequence length="567" mass="64567">MDGQTMTYVYFFLAVFAFLIVQGVLAERKRIKKLEQKVREQWGKAPEREYSLEEYDKISHYFERKKDNRFHIDDITWNDMGMDEIFMLLNTAGSAVGEEYLYWALRTPEFDRKILEERSELADYFRSHPEVREQYGVCFAKMGRKHRIALSDYIGKLSELPAFPLWPHVLALVLLGASVAAFAASPYYGIGALVGAIVINMVTYFKYKGDMGVYFTCMSQVADLVEYGNRIGRIRAEESLLESYGALLNRDCSAFRQVRRQAWILVDKSSMGGNLIKAVLDYFCMITHLDLILFRQMATTVRDKGDTLERLIETLGKLELSLCIGSFRDWAPFFCKPMLHETPGHTLDGQNMYHPLVEHAVANSISTDRPVLITGSNASGKSTFLKTVGINAILAQTIYTAAAERFETDFCRVYSSMALTDSLETGESYYMVEIKALKRILDAIGGESSVLCFVDEVLRGTNTVERISASSKILESMAGKQVLCFAATHDIELTRLLEELYDNYHFEEQVEDNDITFSYHLETGRARSRNAIRLLGIMGYEKEIIEAAGQMAERFVETGKWSLEEKE</sequence>
<dbReference type="SUPFAM" id="SSF52540">
    <property type="entry name" value="P-loop containing nucleoside triphosphate hydrolases"/>
    <property type="match status" value="1"/>
</dbReference>
<evidence type="ECO:0000256" key="4">
    <source>
        <dbReference type="SAM" id="Phobius"/>
    </source>
</evidence>
<dbReference type="SMART" id="SM00534">
    <property type="entry name" value="MUTSac"/>
    <property type="match status" value="1"/>
</dbReference>
<evidence type="ECO:0000256" key="1">
    <source>
        <dbReference type="ARBA" id="ARBA00022741"/>
    </source>
</evidence>
<feature type="domain" description="DNA mismatch repair proteins mutS family" evidence="5">
    <location>
        <begin position="368"/>
        <end position="553"/>
    </location>
</feature>
<protein>
    <recommendedName>
        <fullName evidence="5">DNA mismatch repair proteins mutS family domain-containing protein</fullName>
    </recommendedName>
</protein>
<keyword evidence="4" id="KW-0812">Transmembrane</keyword>
<comment type="caution">
    <text evidence="6">The sequence shown here is derived from an EMBL/GenBank/DDBJ whole genome shotgun (WGS) entry which is preliminary data.</text>
</comment>
<name>A0AAP4F005_9FIRM</name>
<dbReference type="InterPro" id="IPR045076">
    <property type="entry name" value="MutS"/>
</dbReference>
<feature type="transmembrane region" description="Helical" evidence="4">
    <location>
        <begin position="6"/>
        <end position="26"/>
    </location>
</feature>
<proteinExistence type="predicted"/>
<keyword evidence="1" id="KW-0547">Nucleotide-binding</keyword>
<gene>
    <name evidence="6" type="ORF">QJ036_08850</name>
</gene>
<dbReference type="GO" id="GO:0030983">
    <property type="term" value="F:mismatched DNA binding"/>
    <property type="evidence" value="ECO:0007669"/>
    <property type="project" value="InterPro"/>
</dbReference>
<evidence type="ECO:0000313" key="7">
    <source>
        <dbReference type="Proteomes" id="UP001300383"/>
    </source>
</evidence>
<dbReference type="Pfam" id="PF00488">
    <property type="entry name" value="MutS_V"/>
    <property type="match status" value="1"/>
</dbReference>
<dbReference type="EMBL" id="JASGBQ010000015">
    <property type="protein sequence ID" value="MDI9242575.1"/>
    <property type="molecule type" value="Genomic_DNA"/>
</dbReference>
<dbReference type="Gene3D" id="3.40.50.300">
    <property type="entry name" value="P-loop containing nucleotide triphosphate hydrolases"/>
    <property type="match status" value="1"/>
</dbReference>
<dbReference type="GO" id="GO:0140664">
    <property type="term" value="F:ATP-dependent DNA damage sensor activity"/>
    <property type="evidence" value="ECO:0007669"/>
    <property type="project" value="InterPro"/>
</dbReference>
<keyword evidence="2" id="KW-0067">ATP-binding</keyword>
<evidence type="ECO:0000313" key="6">
    <source>
        <dbReference type="EMBL" id="MDI9242575.1"/>
    </source>
</evidence>
<dbReference type="InterPro" id="IPR000432">
    <property type="entry name" value="DNA_mismatch_repair_MutS_C"/>
</dbReference>
<dbReference type="GO" id="GO:0006298">
    <property type="term" value="P:mismatch repair"/>
    <property type="evidence" value="ECO:0007669"/>
    <property type="project" value="InterPro"/>
</dbReference>
<dbReference type="Proteomes" id="UP001300383">
    <property type="component" value="Unassembled WGS sequence"/>
</dbReference>
<dbReference type="InterPro" id="IPR027417">
    <property type="entry name" value="P-loop_NTPase"/>
</dbReference>
<evidence type="ECO:0000256" key="2">
    <source>
        <dbReference type="ARBA" id="ARBA00022840"/>
    </source>
</evidence>
<evidence type="ECO:0000256" key="3">
    <source>
        <dbReference type="ARBA" id="ARBA00023125"/>
    </source>
</evidence>
<dbReference type="RefSeq" id="WP_283231023.1">
    <property type="nucleotide sequence ID" value="NZ_JASGBQ010000015.1"/>
</dbReference>
<accession>A0AAP4F005</accession>
<keyword evidence="4" id="KW-1133">Transmembrane helix</keyword>
<dbReference type="PANTHER" id="PTHR11361:SF152">
    <property type="entry name" value="DNA MISMATCH REPAIR PROTEIN"/>
    <property type="match status" value="1"/>
</dbReference>
<evidence type="ECO:0000259" key="5">
    <source>
        <dbReference type="SMART" id="SM00534"/>
    </source>
</evidence>
<feature type="transmembrane region" description="Helical" evidence="4">
    <location>
        <begin position="163"/>
        <end position="181"/>
    </location>
</feature>